<sequence length="184" mass="21757">MQYKEELSPEELHRLIIMKYQNQEENDEPEEYYEEEPTEDENRHEYYDDFFEGNEQPIQQTPISQNVKNDVLDIISRSTSEEDLLLSVGATLGNISEWEKEIIIAETKLKRYIHKNVGLPSCAISSKSVLYESERENYLRIHLSDSIGAKLQNNVFRNYNIAKYEVDDEEPTPNRSFINRIFKK</sequence>
<reference evidence="2" key="1">
    <citation type="submission" date="2022-08" db="EMBL/GenBank/DDBJ databases">
        <title>Genomic Encyclopedia of Type Strains, Phase V (KMG-V): Genome sequencing to study the core and pangenomes of soil and plant-associated prokaryotes.</title>
        <authorList>
            <person name="Whitman W."/>
        </authorList>
    </citation>
    <scope>NUCLEOTIDE SEQUENCE</scope>
    <source>
        <strain evidence="2">PS</strain>
    </source>
</reference>
<feature type="compositionally biased region" description="Acidic residues" evidence="1">
    <location>
        <begin position="24"/>
        <end position="39"/>
    </location>
</feature>
<accession>A0ABT2EVN6</accession>
<dbReference type="Proteomes" id="UP001140258">
    <property type="component" value="Unassembled WGS sequence"/>
</dbReference>
<dbReference type="EMBL" id="JANUCQ010000002">
    <property type="protein sequence ID" value="MCS3922012.1"/>
    <property type="molecule type" value="Genomic_DNA"/>
</dbReference>
<organism evidence="2 3">
    <name type="scientific">Methanococcus voltae PS</name>
    <dbReference type="NCBI Taxonomy" id="523842"/>
    <lineage>
        <taxon>Archaea</taxon>
        <taxon>Methanobacteriati</taxon>
        <taxon>Methanobacteriota</taxon>
        <taxon>Methanomada group</taxon>
        <taxon>Methanococci</taxon>
        <taxon>Methanococcales</taxon>
        <taxon>Methanococcaceae</taxon>
        <taxon>Methanococcus</taxon>
    </lineage>
</organism>
<evidence type="ECO:0000256" key="1">
    <source>
        <dbReference type="SAM" id="MobiDB-lite"/>
    </source>
</evidence>
<comment type="caution">
    <text evidence="2">The sequence shown here is derived from an EMBL/GenBank/DDBJ whole genome shotgun (WGS) entry which is preliminary data.</text>
</comment>
<proteinExistence type="predicted"/>
<protein>
    <submittedName>
        <fullName evidence="2">Uncharacterized protein</fullName>
    </submittedName>
</protein>
<evidence type="ECO:0000313" key="3">
    <source>
        <dbReference type="Proteomes" id="UP001140258"/>
    </source>
</evidence>
<feature type="region of interest" description="Disordered" evidence="1">
    <location>
        <begin position="21"/>
        <end position="41"/>
    </location>
</feature>
<keyword evidence="3" id="KW-1185">Reference proteome</keyword>
<evidence type="ECO:0000313" key="2">
    <source>
        <dbReference type="EMBL" id="MCS3922012.1"/>
    </source>
</evidence>
<name>A0ABT2EVN6_METVO</name>
<dbReference type="RefSeq" id="WP_259051139.1">
    <property type="nucleotide sequence ID" value="NZ_JANUCQ010000002.1"/>
</dbReference>
<gene>
    <name evidence="2" type="ORF">M2325_000697</name>
</gene>